<dbReference type="EMBL" id="CAKOGL010000027">
    <property type="protein sequence ID" value="CAH2104851.1"/>
    <property type="molecule type" value="Genomic_DNA"/>
</dbReference>
<gene>
    <name evidence="5" type="ORF">EEDITHA_LOCUS19180</name>
</gene>
<dbReference type="Proteomes" id="UP001153954">
    <property type="component" value="Unassembled WGS sequence"/>
</dbReference>
<keyword evidence="1 2" id="KW-0694">RNA-binding</keyword>
<evidence type="ECO:0000256" key="3">
    <source>
        <dbReference type="SAM" id="MobiDB-lite"/>
    </source>
</evidence>
<dbReference type="InterPro" id="IPR034257">
    <property type="entry name" value="Acinus_RRM"/>
</dbReference>
<sequence>MRRKSERTASKKTKASPEKKEKVEKVKRTRTRRRKQSSSSESESPEDNVPKETVVVSQAETNVPPKPTKEESPEESQEQVWHVKTTDSSGDVGEIKKLKICLARPPSTPERPDRSPRSKRKHSRATSSSDTQSVEGEEKKKSKHRSKRSTESKDVTEKSQDSQGDEAEVTTQEAEPESNEVSESTQPNKSATDEIPMSTTNEETKYDKVESTDTGDNKDSEEKAQEEPKNNDESKDKPSDADTTVVSPKSDVNKEEDSKSHKNESPLRKRSMSEEKSEILELHPDESRCESSEMSFNESQGEVAKATVDQDKDISSVVSNEVSINASTTEISGKSQINEDTIIINENDVVESTKSIESEMPTKAQTETNDKISTEPLEKNSDQSNTKVDNDTDNQNDKSKDLGTGDNINKIVTKDIPEKEMNQKVVINENKDIPDCETVQDVPDSITTQEVPDDKTTPDISNNKTQDVCNNKTTQDISNSQSTPQISNQNQDIINERTTQDTPNEQATPLVFNRKRRWGSRPSKLSSQKSITISTDILKEIIPDVKPTEFDEVIEEKKHKRVEVPDKIDRPVLPKIVIDNTENMEIPKDRKSEERDKENVKAKDTSLISMRKISIVRDNDSIIARPPSPPKHKQSNILYITNLVRPFTLPQLKNLLQRTGRIEENGFWIDRIKSKCFVKYETEDQAVETRHALHGVTWPVSNPKTLHVDFSTEEDFEKAKANEETDNAKASTIPGTVEDWLREQDLKREKGGDMEKPWERKATMREWDVGKNEKNKEVGRQDKMIRDEKSLEKRRHRSPERSPEPARKFKKKEEEAPAKLLDDLFKKTKATPCIYWLPLSAETIAIKEEQRRQHMAEHERRMQELRRTHRRH</sequence>
<comment type="caution">
    <text evidence="5">The sequence shown here is derived from an EMBL/GenBank/DDBJ whole genome shotgun (WGS) entry which is preliminary data.</text>
</comment>
<dbReference type="InterPro" id="IPR035979">
    <property type="entry name" value="RBD_domain_sf"/>
</dbReference>
<evidence type="ECO:0000313" key="5">
    <source>
        <dbReference type="EMBL" id="CAH2104851.1"/>
    </source>
</evidence>
<dbReference type="CDD" id="cd12432">
    <property type="entry name" value="RRM_ACINU"/>
    <property type="match status" value="1"/>
</dbReference>
<dbReference type="InterPro" id="IPR052793">
    <property type="entry name" value="EJC-associated_protein"/>
</dbReference>
<protein>
    <recommendedName>
        <fullName evidence="4">RRM domain-containing protein</fullName>
    </recommendedName>
</protein>
<feature type="region of interest" description="Disordered" evidence="3">
    <location>
        <begin position="352"/>
        <end position="415"/>
    </location>
</feature>
<reference evidence="5" key="1">
    <citation type="submission" date="2022-03" db="EMBL/GenBank/DDBJ databases">
        <authorList>
            <person name="Tunstrom K."/>
        </authorList>
    </citation>
    <scope>NUCLEOTIDE SEQUENCE</scope>
</reference>
<feature type="compositionally biased region" description="Basic and acidic residues" evidence="3">
    <location>
        <begin position="15"/>
        <end position="26"/>
    </location>
</feature>
<feature type="compositionally biased region" description="Basic and acidic residues" evidence="3">
    <location>
        <begin position="799"/>
        <end position="818"/>
    </location>
</feature>
<dbReference type="InterPro" id="IPR012677">
    <property type="entry name" value="Nucleotide-bd_a/b_plait_sf"/>
</dbReference>
<feature type="compositionally biased region" description="Basic and acidic residues" evidence="3">
    <location>
        <begin position="743"/>
        <end position="791"/>
    </location>
</feature>
<feature type="region of interest" description="Disordered" evidence="3">
    <location>
        <begin position="1"/>
        <end position="308"/>
    </location>
</feature>
<feature type="compositionally biased region" description="Basic and acidic residues" evidence="3">
    <location>
        <begin position="251"/>
        <end position="291"/>
    </location>
</feature>
<feature type="region of interest" description="Disordered" evidence="3">
    <location>
        <begin position="852"/>
        <end position="872"/>
    </location>
</feature>
<dbReference type="GO" id="GO:0071011">
    <property type="term" value="C:precatalytic spliceosome"/>
    <property type="evidence" value="ECO:0007669"/>
    <property type="project" value="TreeGrafter"/>
</dbReference>
<accession>A0AAU9UZC7</accession>
<dbReference type="GO" id="GO:0061574">
    <property type="term" value="C:ASAP complex"/>
    <property type="evidence" value="ECO:0007669"/>
    <property type="project" value="TreeGrafter"/>
</dbReference>
<dbReference type="PANTHER" id="PTHR46589">
    <property type="entry name" value="APOPTOTIC CHROMATIN CONDENSATION INDUCER IN THE NUCLEUS"/>
    <property type="match status" value="1"/>
</dbReference>
<feature type="region of interest" description="Disordered" evidence="3">
    <location>
        <begin position="743"/>
        <end position="818"/>
    </location>
</feature>
<dbReference type="InterPro" id="IPR032552">
    <property type="entry name" value="RSB_motif"/>
</dbReference>
<feature type="domain" description="RRM" evidence="4">
    <location>
        <begin position="636"/>
        <end position="713"/>
    </location>
</feature>
<evidence type="ECO:0000313" key="6">
    <source>
        <dbReference type="Proteomes" id="UP001153954"/>
    </source>
</evidence>
<dbReference type="GO" id="GO:0008380">
    <property type="term" value="P:RNA splicing"/>
    <property type="evidence" value="ECO:0007669"/>
    <property type="project" value="TreeGrafter"/>
</dbReference>
<dbReference type="AlphaFoldDB" id="A0AAU9UZC7"/>
<name>A0AAU9UZC7_EUPED</name>
<feature type="compositionally biased region" description="Acidic residues" evidence="3">
    <location>
        <begin position="163"/>
        <end position="180"/>
    </location>
</feature>
<feature type="compositionally biased region" description="Basic and acidic residues" evidence="3">
    <location>
        <begin position="368"/>
        <end position="381"/>
    </location>
</feature>
<feature type="compositionally biased region" description="Basic and acidic residues" evidence="3">
    <location>
        <begin position="148"/>
        <end position="160"/>
    </location>
</feature>
<dbReference type="InterPro" id="IPR000504">
    <property type="entry name" value="RRM_dom"/>
</dbReference>
<proteinExistence type="predicted"/>
<dbReference type="PANTHER" id="PTHR46589:SF1">
    <property type="entry name" value="APOPTOTIC CHROMATIN CONDENSATION INDUCER IN THE NUCLEUS"/>
    <property type="match status" value="1"/>
</dbReference>
<evidence type="ECO:0000259" key="4">
    <source>
        <dbReference type="PROSITE" id="PS50102"/>
    </source>
</evidence>
<evidence type="ECO:0000256" key="1">
    <source>
        <dbReference type="ARBA" id="ARBA00022884"/>
    </source>
</evidence>
<evidence type="ECO:0000256" key="2">
    <source>
        <dbReference type="PROSITE-ProRule" id="PRU00176"/>
    </source>
</evidence>
<feature type="compositionally biased region" description="Polar residues" evidence="3">
    <location>
        <begin position="181"/>
        <end position="190"/>
    </location>
</feature>
<feature type="compositionally biased region" description="Polar residues" evidence="3">
    <location>
        <begin position="125"/>
        <end position="134"/>
    </location>
</feature>
<keyword evidence="6" id="KW-1185">Reference proteome</keyword>
<feature type="region of interest" description="Disordered" evidence="3">
    <location>
        <begin position="427"/>
        <end position="504"/>
    </location>
</feature>
<dbReference type="SUPFAM" id="SSF54928">
    <property type="entry name" value="RNA-binding domain, RBD"/>
    <property type="match status" value="1"/>
</dbReference>
<feature type="compositionally biased region" description="Basic and acidic residues" evidence="3">
    <location>
        <begin position="852"/>
        <end position="866"/>
    </location>
</feature>
<organism evidence="5 6">
    <name type="scientific">Euphydryas editha</name>
    <name type="common">Edith's checkerspot</name>
    <dbReference type="NCBI Taxonomy" id="104508"/>
    <lineage>
        <taxon>Eukaryota</taxon>
        <taxon>Metazoa</taxon>
        <taxon>Ecdysozoa</taxon>
        <taxon>Arthropoda</taxon>
        <taxon>Hexapoda</taxon>
        <taxon>Insecta</taxon>
        <taxon>Pterygota</taxon>
        <taxon>Neoptera</taxon>
        <taxon>Endopterygota</taxon>
        <taxon>Lepidoptera</taxon>
        <taxon>Glossata</taxon>
        <taxon>Ditrysia</taxon>
        <taxon>Papilionoidea</taxon>
        <taxon>Nymphalidae</taxon>
        <taxon>Nymphalinae</taxon>
        <taxon>Euphydryas</taxon>
    </lineage>
</organism>
<dbReference type="Pfam" id="PF16294">
    <property type="entry name" value="RSB_motif"/>
    <property type="match status" value="1"/>
</dbReference>
<dbReference type="Gene3D" id="3.30.70.330">
    <property type="match status" value="1"/>
</dbReference>
<dbReference type="GO" id="GO:0003723">
    <property type="term" value="F:RNA binding"/>
    <property type="evidence" value="ECO:0007669"/>
    <property type="project" value="UniProtKB-UniRule"/>
</dbReference>
<dbReference type="PROSITE" id="PS50102">
    <property type="entry name" value="RRM"/>
    <property type="match status" value="1"/>
</dbReference>
<feature type="compositionally biased region" description="Polar residues" evidence="3">
    <location>
        <begin position="458"/>
        <end position="493"/>
    </location>
</feature>
<feature type="compositionally biased region" description="Basic and acidic residues" evidence="3">
    <location>
        <begin position="202"/>
        <end position="240"/>
    </location>
</feature>
<feature type="compositionally biased region" description="Basic residues" evidence="3">
    <location>
        <begin position="27"/>
        <end position="36"/>
    </location>
</feature>
<feature type="compositionally biased region" description="Basic residues" evidence="3">
    <location>
        <begin position="1"/>
        <end position="14"/>
    </location>
</feature>